<evidence type="ECO:0000313" key="4">
    <source>
        <dbReference type="Proteomes" id="UP000000692"/>
    </source>
</evidence>
<name>F9Y6R1_KETVW</name>
<accession>F9Y6R1</accession>
<sequence>MFAGLGRAVIAVAALATGAAAEAVVTPWHVDAPWFGGFSGIDLSDDGRDFIALSDRGYLVAGAFTRTADGAIAAITVLDHAPLTDTDGAVLQGPMGDSEGIARAEGGTLFISFEHQPRVTRQMGLHGLPEILPRHADFGALPRNRALEALAVDSGGGLYTLPEGGGPVYYLGPGSRDWQIIFHLPTDGQGWAAVGADFGPDGRLYILERAFRGIGFQSRIRSMTRDGTDIRGEFTSAMGRFGNLEGISVWQGKDNLVATLIADDNFGRLLPSQIVEIQLLTGE</sequence>
<gene>
    <name evidence="3" type="ordered locus">KVU_2342</name>
</gene>
<keyword evidence="1" id="KW-0732">Signal</keyword>
<dbReference type="eggNOG" id="COG4246">
    <property type="taxonomic scope" value="Bacteria"/>
</dbReference>
<organism evidence="3 4">
    <name type="scientific">Ketogulonicigenium vulgare (strain WSH-001)</name>
    <dbReference type="NCBI Taxonomy" id="759362"/>
    <lineage>
        <taxon>Bacteria</taxon>
        <taxon>Pseudomonadati</taxon>
        <taxon>Pseudomonadota</taxon>
        <taxon>Alphaproteobacteria</taxon>
        <taxon>Rhodobacterales</taxon>
        <taxon>Roseobacteraceae</taxon>
        <taxon>Ketogulonicigenium</taxon>
    </lineage>
</organism>
<evidence type="ECO:0000259" key="2">
    <source>
        <dbReference type="Pfam" id="PF13449"/>
    </source>
</evidence>
<dbReference type="EMBL" id="CP002018">
    <property type="protein sequence ID" value="AEM42181.1"/>
    <property type="molecule type" value="Genomic_DNA"/>
</dbReference>
<evidence type="ECO:0000256" key="1">
    <source>
        <dbReference type="SAM" id="SignalP"/>
    </source>
</evidence>
<evidence type="ECO:0000313" key="3">
    <source>
        <dbReference type="EMBL" id="AEM42181.1"/>
    </source>
</evidence>
<dbReference type="PIRSF" id="PIRSF031900">
    <property type="entry name" value="UCP031900"/>
    <property type="match status" value="1"/>
</dbReference>
<proteinExistence type="predicted"/>
<dbReference type="RefSeq" id="WP_013385578.1">
    <property type="nucleotide sequence ID" value="NC_017384.1"/>
</dbReference>
<dbReference type="Pfam" id="PF13449">
    <property type="entry name" value="Phytase-like"/>
    <property type="match status" value="1"/>
</dbReference>
<dbReference type="InterPro" id="IPR027372">
    <property type="entry name" value="Phytase-like_dom"/>
</dbReference>
<dbReference type="HOGENOM" id="CLU_059147_0_0_5"/>
<dbReference type="OrthoDB" id="9798693at2"/>
<feature type="signal peptide" evidence="1">
    <location>
        <begin position="1"/>
        <end position="23"/>
    </location>
</feature>
<feature type="domain" description="Phytase-like" evidence="2">
    <location>
        <begin position="34"/>
        <end position="266"/>
    </location>
</feature>
<keyword evidence="4" id="KW-1185">Reference proteome</keyword>
<feature type="chain" id="PRO_5003395711" description="Phytase-like domain-containing protein" evidence="1">
    <location>
        <begin position="24"/>
        <end position="283"/>
    </location>
</feature>
<reference evidence="3 4" key="1">
    <citation type="journal article" date="2011" name="J. Bacteriol.">
        <title>Complete genome sequence of the industrial strain Ketogulonicigenium vulgare WSH-001.</title>
        <authorList>
            <person name="Liu L."/>
            <person name="Li Y."/>
            <person name="Zhang J."/>
            <person name="Zhou Z."/>
            <person name="Liu J."/>
            <person name="Li X."/>
            <person name="Zhou J."/>
            <person name="Du G."/>
            <person name="Wang L."/>
            <person name="Chen J."/>
        </authorList>
    </citation>
    <scope>NUCLEOTIDE SEQUENCE [LARGE SCALE GENOMIC DNA]</scope>
    <source>
        <strain evidence="3 4">WSH-001</strain>
    </source>
</reference>
<dbReference type="AlphaFoldDB" id="F9Y6R1"/>
<dbReference type="KEGG" id="kvl:KVU_2342"/>
<protein>
    <recommendedName>
        <fullName evidence="2">Phytase-like domain-containing protein</fullName>
    </recommendedName>
</protein>
<dbReference type="SUPFAM" id="SSF50956">
    <property type="entry name" value="Thermostable phytase (3-phytase)"/>
    <property type="match status" value="1"/>
</dbReference>
<dbReference type="InterPro" id="IPR014567">
    <property type="entry name" value="UCP031900"/>
</dbReference>
<dbReference type="PATRIC" id="fig|759362.5.peg.2439"/>
<dbReference type="Proteomes" id="UP000000692">
    <property type="component" value="Chromosome"/>
</dbReference>